<protein>
    <recommendedName>
        <fullName evidence="4">Peptide chain release factor 1</fullName>
    </recommendedName>
</protein>
<sequence length="368" mass="40174">MLHTDIPTRGEVQRLVGEAAPWSVSIYTPTEIDTASPDSNRIAFSNQARAALERISDGAARAALQEEFDDLIDDEDFWRFQSNSLVVLGTPERVRTYRLPNRLPDGVFVGDRFHIKPLLRATTFPQTAFVLALAEGSVRLVEVGADGGAEEMKVRELPDSAADHARKASLSGRAPKGRIQGTEGRKLRVRQYARAIDRQLREVLAGRDVPLILAATEPIDSLYRSVNSYPVLVAESLTGNPEQLSDAELGLRARGILDQYYADELAELRELFEQRRGEGRAVTDLADIARTATFGMVDTLLVDIDATVAGSISETGEVTFGGDSTEGAPGLVDEIIRRVFQADGRVVAVRAQDMPDNATAAAILRYTP</sequence>
<gene>
    <name evidence="2" type="ORF">ACH47G_01250</name>
</gene>
<organism evidence="2 3">
    <name type="scientific">Nocardia beijingensis</name>
    <dbReference type="NCBI Taxonomy" id="95162"/>
    <lineage>
        <taxon>Bacteria</taxon>
        <taxon>Bacillati</taxon>
        <taxon>Actinomycetota</taxon>
        <taxon>Actinomycetes</taxon>
        <taxon>Mycobacteriales</taxon>
        <taxon>Nocardiaceae</taxon>
        <taxon>Nocardia</taxon>
    </lineage>
</organism>
<reference evidence="2 3" key="1">
    <citation type="submission" date="2024-10" db="EMBL/GenBank/DDBJ databases">
        <title>The Natural Products Discovery Center: Release of the First 8490 Sequenced Strains for Exploring Actinobacteria Biosynthetic Diversity.</title>
        <authorList>
            <person name="Kalkreuter E."/>
            <person name="Kautsar S.A."/>
            <person name="Yang D."/>
            <person name="Bader C.D."/>
            <person name="Teijaro C.N."/>
            <person name="Fluegel L."/>
            <person name="Davis C.M."/>
            <person name="Simpson J.R."/>
            <person name="Lauterbach L."/>
            <person name="Steele A.D."/>
            <person name="Gui C."/>
            <person name="Meng S."/>
            <person name="Li G."/>
            <person name="Viehrig K."/>
            <person name="Ye F."/>
            <person name="Su P."/>
            <person name="Kiefer A.F."/>
            <person name="Nichols A."/>
            <person name="Cepeda A.J."/>
            <person name="Yan W."/>
            <person name="Fan B."/>
            <person name="Jiang Y."/>
            <person name="Adhikari A."/>
            <person name="Zheng C.-J."/>
            <person name="Schuster L."/>
            <person name="Cowan T.M."/>
            <person name="Smanski M.J."/>
            <person name="Chevrette M.G."/>
            <person name="De Carvalho L.P.S."/>
            <person name="Shen B."/>
        </authorList>
    </citation>
    <scope>NUCLEOTIDE SEQUENCE [LARGE SCALE GENOMIC DNA]</scope>
    <source>
        <strain evidence="2 3">NPDC019626</strain>
    </source>
</reference>
<feature type="region of interest" description="Disordered" evidence="1">
    <location>
        <begin position="160"/>
        <end position="181"/>
    </location>
</feature>
<name>A0ABW7WAQ2_9NOCA</name>
<evidence type="ECO:0008006" key="4">
    <source>
        <dbReference type="Google" id="ProtNLM"/>
    </source>
</evidence>
<dbReference type="Pfam" id="PF18855">
    <property type="entry name" value="baeRF_family11"/>
    <property type="match status" value="1"/>
</dbReference>
<dbReference type="InterPro" id="IPR041638">
    <property type="entry name" value="BaeRF_family11"/>
</dbReference>
<evidence type="ECO:0000313" key="3">
    <source>
        <dbReference type="Proteomes" id="UP001611450"/>
    </source>
</evidence>
<accession>A0ABW7WAQ2</accession>
<evidence type="ECO:0000256" key="1">
    <source>
        <dbReference type="SAM" id="MobiDB-lite"/>
    </source>
</evidence>
<dbReference type="RefSeq" id="WP_396946041.1">
    <property type="nucleotide sequence ID" value="NZ_JBIRXV010000001.1"/>
</dbReference>
<proteinExistence type="predicted"/>
<comment type="caution">
    <text evidence="2">The sequence shown here is derived from an EMBL/GenBank/DDBJ whole genome shotgun (WGS) entry which is preliminary data.</text>
</comment>
<keyword evidence="3" id="KW-1185">Reference proteome</keyword>
<dbReference type="EMBL" id="JBIRXV010000001">
    <property type="protein sequence ID" value="MFI2319089.1"/>
    <property type="molecule type" value="Genomic_DNA"/>
</dbReference>
<evidence type="ECO:0000313" key="2">
    <source>
        <dbReference type="EMBL" id="MFI2319089.1"/>
    </source>
</evidence>
<dbReference type="Proteomes" id="UP001611450">
    <property type="component" value="Unassembled WGS sequence"/>
</dbReference>